<dbReference type="PANTHER" id="PTHR35617:SF3">
    <property type="entry name" value="CORE-BINDING (CB) DOMAIN-CONTAINING PROTEIN"/>
    <property type="match status" value="1"/>
</dbReference>
<protein>
    <submittedName>
        <fullName evidence="1">Uncharacterized protein</fullName>
    </submittedName>
</protein>
<gene>
    <name evidence="1" type="ORF">NEMVEDRAFT_v1g204291</name>
</gene>
<dbReference type="PANTHER" id="PTHR35617">
    <property type="entry name" value="PHAGE_INTEGRASE DOMAIN-CONTAINING PROTEIN"/>
    <property type="match status" value="1"/>
</dbReference>
<organism evidence="1 2">
    <name type="scientific">Nematostella vectensis</name>
    <name type="common">Starlet sea anemone</name>
    <dbReference type="NCBI Taxonomy" id="45351"/>
    <lineage>
        <taxon>Eukaryota</taxon>
        <taxon>Metazoa</taxon>
        <taxon>Cnidaria</taxon>
        <taxon>Anthozoa</taxon>
        <taxon>Hexacorallia</taxon>
        <taxon>Actiniaria</taxon>
        <taxon>Edwardsiidae</taxon>
        <taxon>Nematostella</taxon>
    </lineage>
</organism>
<dbReference type="Proteomes" id="UP000001593">
    <property type="component" value="Unassembled WGS sequence"/>
</dbReference>
<dbReference type="PhylomeDB" id="A7RZ38"/>
<dbReference type="AlphaFoldDB" id="A7RZ38"/>
<accession>A7RZ38</accession>
<evidence type="ECO:0000313" key="1">
    <source>
        <dbReference type="EMBL" id="EDO43289.1"/>
    </source>
</evidence>
<evidence type="ECO:0000313" key="2">
    <source>
        <dbReference type="Proteomes" id="UP000001593"/>
    </source>
</evidence>
<dbReference type="InParanoid" id="A7RZ38"/>
<dbReference type="EMBL" id="DS469555">
    <property type="protein sequence ID" value="EDO43289.1"/>
    <property type="molecule type" value="Genomic_DNA"/>
</dbReference>
<sequence>MATEASKKEKKSTLFLTSSPEQIHLLHKKLKLLAFHLSGDFSKIKAFQLQLPASSFKAGDLAQQSNIPHISEDGSCAGINGRLIQFLSDCHSWIKFPCHFPSEGGTFENNALVCKFMKVIYIIRPTLPRYKEIWDVSIVFNYLKTLHPPESLSLVDLTMIVDLTMTTVMLIALLSGQRCQTIHALDTAAVSVTDDKCVFYIQELLKTSRPSKHLGKLELQAYFDKQLCVVSLLKEYLERTRSLRTSSRLFISYQKPHNKVSTEHMG</sequence>
<name>A7RZ38_NEMVE</name>
<proteinExistence type="predicted"/>
<keyword evidence="2" id="KW-1185">Reference proteome</keyword>
<reference evidence="1 2" key="1">
    <citation type="journal article" date="2007" name="Science">
        <title>Sea anemone genome reveals ancestral eumetazoan gene repertoire and genomic organization.</title>
        <authorList>
            <person name="Putnam N.H."/>
            <person name="Srivastava M."/>
            <person name="Hellsten U."/>
            <person name="Dirks B."/>
            <person name="Chapman J."/>
            <person name="Salamov A."/>
            <person name="Terry A."/>
            <person name="Shapiro H."/>
            <person name="Lindquist E."/>
            <person name="Kapitonov V.V."/>
            <person name="Jurka J."/>
            <person name="Genikhovich G."/>
            <person name="Grigoriev I.V."/>
            <person name="Lucas S.M."/>
            <person name="Steele R.E."/>
            <person name="Finnerty J.R."/>
            <person name="Technau U."/>
            <person name="Martindale M.Q."/>
            <person name="Rokhsar D.S."/>
        </authorList>
    </citation>
    <scope>NUCLEOTIDE SEQUENCE [LARGE SCALE GENOMIC DNA]</scope>
    <source>
        <strain evidence="2">CH2 X CH6</strain>
    </source>
</reference>
<dbReference type="HOGENOM" id="CLU_1046973_0_0_1"/>